<dbReference type="InterPro" id="IPR045340">
    <property type="entry name" value="DUF6533"/>
</dbReference>
<feature type="transmembrane region" description="Helical" evidence="1">
    <location>
        <begin position="130"/>
        <end position="151"/>
    </location>
</feature>
<feature type="domain" description="DUF6533" evidence="2">
    <location>
        <begin position="20"/>
        <end position="63"/>
    </location>
</feature>
<feature type="transmembrane region" description="Helical" evidence="1">
    <location>
        <begin position="20"/>
        <end position="38"/>
    </location>
</feature>
<feature type="transmembrane region" description="Helical" evidence="1">
    <location>
        <begin position="172"/>
        <end position="193"/>
    </location>
</feature>
<evidence type="ECO:0000313" key="3">
    <source>
        <dbReference type="EMBL" id="KAF9780868.1"/>
    </source>
</evidence>
<organism evidence="3 4">
    <name type="scientific">Thelephora terrestris</name>
    <dbReference type="NCBI Taxonomy" id="56493"/>
    <lineage>
        <taxon>Eukaryota</taxon>
        <taxon>Fungi</taxon>
        <taxon>Dikarya</taxon>
        <taxon>Basidiomycota</taxon>
        <taxon>Agaricomycotina</taxon>
        <taxon>Agaricomycetes</taxon>
        <taxon>Thelephorales</taxon>
        <taxon>Thelephoraceae</taxon>
        <taxon>Thelephora</taxon>
    </lineage>
</organism>
<feature type="transmembrane region" description="Helical" evidence="1">
    <location>
        <begin position="50"/>
        <end position="67"/>
    </location>
</feature>
<dbReference type="Pfam" id="PF20151">
    <property type="entry name" value="DUF6533"/>
    <property type="match status" value="1"/>
</dbReference>
<feature type="transmembrane region" description="Helical" evidence="1">
    <location>
        <begin position="199"/>
        <end position="220"/>
    </location>
</feature>
<comment type="caution">
    <text evidence="3">The sequence shown here is derived from an EMBL/GenBank/DDBJ whole genome shotgun (WGS) entry which is preliminary data.</text>
</comment>
<proteinExistence type="predicted"/>
<evidence type="ECO:0000313" key="4">
    <source>
        <dbReference type="Proteomes" id="UP000736335"/>
    </source>
</evidence>
<dbReference type="OrthoDB" id="3193253at2759"/>
<reference evidence="3" key="2">
    <citation type="submission" date="2020-11" db="EMBL/GenBank/DDBJ databases">
        <authorList>
            <consortium name="DOE Joint Genome Institute"/>
            <person name="Kuo A."/>
            <person name="Miyauchi S."/>
            <person name="Kiss E."/>
            <person name="Drula E."/>
            <person name="Kohler A."/>
            <person name="Sanchez-Garcia M."/>
            <person name="Andreopoulos B."/>
            <person name="Barry K.W."/>
            <person name="Bonito G."/>
            <person name="Buee M."/>
            <person name="Carver A."/>
            <person name="Chen C."/>
            <person name="Cichocki N."/>
            <person name="Clum A."/>
            <person name="Culley D."/>
            <person name="Crous P.W."/>
            <person name="Fauchery L."/>
            <person name="Girlanda M."/>
            <person name="Hayes R."/>
            <person name="Keri Z."/>
            <person name="Labutti K."/>
            <person name="Lipzen A."/>
            <person name="Lombard V."/>
            <person name="Magnuson J."/>
            <person name="Maillard F."/>
            <person name="Morin E."/>
            <person name="Murat C."/>
            <person name="Nolan M."/>
            <person name="Ohm R."/>
            <person name="Pangilinan J."/>
            <person name="Pereira M."/>
            <person name="Perotto S."/>
            <person name="Peter M."/>
            <person name="Riley R."/>
            <person name="Sitrit Y."/>
            <person name="Stielow B."/>
            <person name="Szollosi G."/>
            <person name="Zifcakova L."/>
            <person name="Stursova M."/>
            <person name="Spatafora J.W."/>
            <person name="Tedersoo L."/>
            <person name="Vaario L.-M."/>
            <person name="Yamada A."/>
            <person name="Yan M."/>
            <person name="Wang P."/>
            <person name="Xu J."/>
            <person name="Bruns T."/>
            <person name="Baldrian P."/>
            <person name="Vilgalys R."/>
            <person name="Henrissat B."/>
            <person name="Grigoriev I.V."/>
            <person name="Hibbett D."/>
            <person name="Nagy L.G."/>
            <person name="Martin F.M."/>
        </authorList>
    </citation>
    <scope>NUCLEOTIDE SEQUENCE</scope>
    <source>
        <strain evidence="3">UH-Tt-Lm1</strain>
    </source>
</reference>
<name>A0A9P6H8N4_9AGAM</name>
<keyword evidence="1" id="KW-1133">Transmembrane helix</keyword>
<sequence length="282" mass="32205">MLSELGHLIQIGHDITAVRYYVMATGVILFYDYLLTLADEYVWPEKKSCAFWLFIFNRYFPMVYQFWQFAVTYAPHSRLDEEVSLVSLKFHRIPVDEGARCPLYSSGLDPQIPLDAYHLCVFGQHRTLEIAYIGISLLYDFLAFSLTVFFISRSKKGGHKLSIMLRTIVEDATRYFLFIFTSHIALAMILSFGRESIQYLSTSAAGNVVFLPVMVSRLMLSLRKAAHPQQNSPAPAGPRAGIRSLQSLRFFRPRRSTNPVEYDIPLDTYLSSHGSRAYTATV</sequence>
<protein>
    <recommendedName>
        <fullName evidence="2">DUF6533 domain-containing protein</fullName>
    </recommendedName>
</protein>
<dbReference type="AlphaFoldDB" id="A0A9P6H8N4"/>
<keyword evidence="1" id="KW-0472">Membrane</keyword>
<evidence type="ECO:0000256" key="1">
    <source>
        <dbReference type="SAM" id="Phobius"/>
    </source>
</evidence>
<keyword evidence="4" id="KW-1185">Reference proteome</keyword>
<gene>
    <name evidence="3" type="ORF">BJ322DRAFT_285988</name>
</gene>
<reference evidence="3" key="1">
    <citation type="journal article" date="2020" name="Nat. Commun.">
        <title>Large-scale genome sequencing of mycorrhizal fungi provides insights into the early evolution of symbiotic traits.</title>
        <authorList>
            <person name="Miyauchi S."/>
            <person name="Kiss E."/>
            <person name="Kuo A."/>
            <person name="Drula E."/>
            <person name="Kohler A."/>
            <person name="Sanchez-Garcia M."/>
            <person name="Morin E."/>
            <person name="Andreopoulos B."/>
            <person name="Barry K.W."/>
            <person name="Bonito G."/>
            <person name="Buee M."/>
            <person name="Carver A."/>
            <person name="Chen C."/>
            <person name="Cichocki N."/>
            <person name="Clum A."/>
            <person name="Culley D."/>
            <person name="Crous P.W."/>
            <person name="Fauchery L."/>
            <person name="Girlanda M."/>
            <person name="Hayes R.D."/>
            <person name="Keri Z."/>
            <person name="LaButti K."/>
            <person name="Lipzen A."/>
            <person name="Lombard V."/>
            <person name="Magnuson J."/>
            <person name="Maillard F."/>
            <person name="Murat C."/>
            <person name="Nolan M."/>
            <person name="Ohm R.A."/>
            <person name="Pangilinan J."/>
            <person name="Pereira M.F."/>
            <person name="Perotto S."/>
            <person name="Peter M."/>
            <person name="Pfister S."/>
            <person name="Riley R."/>
            <person name="Sitrit Y."/>
            <person name="Stielow J.B."/>
            <person name="Szollosi G."/>
            <person name="Zifcakova L."/>
            <person name="Stursova M."/>
            <person name="Spatafora J.W."/>
            <person name="Tedersoo L."/>
            <person name="Vaario L.M."/>
            <person name="Yamada A."/>
            <person name="Yan M."/>
            <person name="Wang P."/>
            <person name="Xu J."/>
            <person name="Bruns T."/>
            <person name="Baldrian P."/>
            <person name="Vilgalys R."/>
            <person name="Dunand C."/>
            <person name="Henrissat B."/>
            <person name="Grigoriev I.V."/>
            <person name="Hibbett D."/>
            <person name="Nagy L.G."/>
            <person name="Martin F.M."/>
        </authorList>
    </citation>
    <scope>NUCLEOTIDE SEQUENCE</scope>
    <source>
        <strain evidence="3">UH-Tt-Lm1</strain>
    </source>
</reference>
<dbReference type="EMBL" id="WIUZ02000015">
    <property type="protein sequence ID" value="KAF9780868.1"/>
    <property type="molecule type" value="Genomic_DNA"/>
</dbReference>
<evidence type="ECO:0000259" key="2">
    <source>
        <dbReference type="Pfam" id="PF20151"/>
    </source>
</evidence>
<accession>A0A9P6H8N4</accession>
<keyword evidence="1" id="KW-0812">Transmembrane</keyword>
<dbReference type="Proteomes" id="UP000736335">
    <property type="component" value="Unassembled WGS sequence"/>
</dbReference>